<keyword evidence="2" id="KW-1185">Reference proteome</keyword>
<sequence>MKEMLDGLDEEELYHIVNGMLDQSTISLQNGDPIDAKKKQIIAEKVLNIKLARQAEQIERILQRREHREL</sequence>
<evidence type="ECO:0000313" key="2">
    <source>
        <dbReference type="Proteomes" id="UP000015096"/>
    </source>
</evidence>
<organism evidence="1 2">
    <name type="scientific">Brevibacillus phage Abouo</name>
    <dbReference type="NCBI Taxonomy" id="1296661"/>
    <lineage>
        <taxon>Viruses</taxon>
        <taxon>Duplodnaviria</taxon>
        <taxon>Heunggongvirae</taxon>
        <taxon>Uroviricota</taxon>
        <taxon>Caudoviricetes</taxon>
        <taxon>Abouovirus</taxon>
        <taxon>Abouovirus abouo</taxon>
    </lineage>
</organism>
<dbReference type="EMBL" id="KC595517">
    <property type="protein sequence ID" value="AGR47491.1"/>
    <property type="molecule type" value="Genomic_DNA"/>
</dbReference>
<dbReference type="Proteomes" id="UP000015096">
    <property type="component" value="Segment"/>
</dbReference>
<evidence type="ECO:0000313" key="1">
    <source>
        <dbReference type="EMBL" id="AGR47491.1"/>
    </source>
</evidence>
<reference evidence="1 2" key="1">
    <citation type="journal article" date="2013" name="Genome Announc.">
        <title>Complete Genome Sequences of Five Paenibacillus larvae Bacteriophages.</title>
        <authorList>
            <person name="Sheflo M.A."/>
            <person name="Gardner A.V."/>
            <person name="Merrill B.D."/>
            <person name="Fisher J.N."/>
            <person name="Lunt B.L."/>
            <person name="Breakwell D.P."/>
            <person name="Grose J.H."/>
            <person name="Burnett S.H."/>
        </authorList>
    </citation>
    <scope>NUCLEOTIDE SEQUENCE [LARGE SCALE GENOMIC DNA]</scope>
</reference>
<dbReference type="KEGG" id="vg:26646121"/>
<protein>
    <submittedName>
        <fullName evidence="1">Uncharacterized protein</fullName>
    </submittedName>
</protein>
<dbReference type="GeneID" id="26646121"/>
<name>S5M645_9CAUD</name>
<dbReference type="RefSeq" id="YP_009220114.1">
    <property type="nucleotide sequence ID" value="NC_029029.1"/>
</dbReference>
<gene>
    <name evidence="1" type="ORF">ABOUO_57</name>
</gene>
<dbReference type="OrthoDB" id="37710at10239"/>
<proteinExistence type="predicted"/>
<accession>S5M645</accession>